<reference evidence="2" key="1">
    <citation type="journal article" date="2020" name="bioRxiv">
        <title>A rank-normalized archaeal taxonomy based on genome phylogeny resolves widespread incomplete and uneven classifications.</title>
        <authorList>
            <person name="Rinke C."/>
            <person name="Chuvochina M."/>
            <person name="Mussig A.J."/>
            <person name="Chaumeil P.-A."/>
            <person name="Waite D.W."/>
            <person name="Whitman W.B."/>
            <person name="Parks D.H."/>
            <person name="Hugenholtz P."/>
        </authorList>
    </citation>
    <scope>NUCLEOTIDE SEQUENCE</scope>
    <source>
        <strain evidence="2">UBA10219</strain>
    </source>
</reference>
<dbReference type="SUPFAM" id="SSF140931">
    <property type="entry name" value="Fic-like"/>
    <property type="match status" value="1"/>
</dbReference>
<dbReference type="Gene3D" id="1.20.120.1870">
    <property type="entry name" value="Fic/DOC protein, Fido domain"/>
    <property type="match status" value="1"/>
</dbReference>
<dbReference type="GO" id="GO:0016301">
    <property type="term" value="F:kinase activity"/>
    <property type="evidence" value="ECO:0007669"/>
    <property type="project" value="InterPro"/>
</dbReference>
<evidence type="ECO:0000313" key="3">
    <source>
        <dbReference type="EMBL" id="MBS3063025.1"/>
    </source>
</evidence>
<dbReference type="EMBL" id="JAGVWE010000004">
    <property type="protein sequence ID" value="MBS3063025.1"/>
    <property type="molecule type" value="Genomic_DNA"/>
</dbReference>
<dbReference type="InterPro" id="IPR053737">
    <property type="entry name" value="Type_II_TA_Toxin"/>
</dbReference>
<reference evidence="3" key="2">
    <citation type="submission" date="2021-03" db="EMBL/GenBank/DDBJ databases">
        <authorList>
            <person name="Jaffe A."/>
        </authorList>
    </citation>
    <scope>NUCLEOTIDE SEQUENCE</scope>
    <source>
        <strain evidence="3">RIFCSPLOWO2_01_FULL_58_19</strain>
    </source>
</reference>
<dbReference type="AlphaFoldDB" id="A0A7J4JJL2"/>
<evidence type="ECO:0000313" key="4">
    <source>
        <dbReference type="Proteomes" id="UP000564964"/>
    </source>
</evidence>
<organism evidence="2 4">
    <name type="scientific">Candidatus Iainarchaeum sp</name>
    <dbReference type="NCBI Taxonomy" id="3101447"/>
    <lineage>
        <taxon>Archaea</taxon>
        <taxon>Candidatus Iainarchaeota</taxon>
        <taxon>Candidatus Iainarchaeia</taxon>
        <taxon>Candidatus Iainarchaeales</taxon>
        <taxon>Candidatus Iainarchaeaceae</taxon>
        <taxon>Candidatus Iainarchaeum</taxon>
    </lineage>
</organism>
<dbReference type="InterPro" id="IPR003812">
    <property type="entry name" value="Fido"/>
</dbReference>
<dbReference type="Proteomes" id="UP000564964">
    <property type="component" value="Unassembled WGS sequence"/>
</dbReference>
<reference evidence="3" key="3">
    <citation type="submission" date="2021-05" db="EMBL/GenBank/DDBJ databases">
        <title>Protein family content uncovers lineage relationships and bacterial pathway maintenance mechanisms in DPANN archaea.</title>
        <authorList>
            <person name="Castelle C.J."/>
            <person name="Meheust R."/>
            <person name="Jaffe A.L."/>
            <person name="Seitz K."/>
            <person name="Gong X."/>
            <person name="Baker B.J."/>
            <person name="Banfield J.F."/>
        </authorList>
    </citation>
    <scope>NUCLEOTIDE SEQUENCE</scope>
    <source>
        <strain evidence="3">RIFCSPLOWO2_01_FULL_58_19</strain>
    </source>
</reference>
<dbReference type="PANTHER" id="PTHR39426">
    <property type="entry name" value="HOMOLOGY TO DEATH-ON-CURING PROTEIN OF PHAGE P1"/>
    <property type="match status" value="1"/>
</dbReference>
<dbReference type="PROSITE" id="PS51459">
    <property type="entry name" value="FIDO"/>
    <property type="match status" value="1"/>
</dbReference>
<dbReference type="Pfam" id="PF02661">
    <property type="entry name" value="Fic"/>
    <property type="match status" value="1"/>
</dbReference>
<dbReference type="InterPro" id="IPR036597">
    <property type="entry name" value="Fido-like_dom_sf"/>
</dbReference>
<comment type="caution">
    <text evidence="2">The sequence shown here is derived from an EMBL/GenBank/DDBJ whole genome shotgun (WGS) entry which is preliminary data.</text>
</comment>
<gene>
    <name evidence="2" type="ORF">HA252_06565</name>
    <name evidence="3" type="ORF">J4203_04080</name>
</gene>
<dbReference type="InterPro" id="IPR006440">
    <property type="entry name" value="Doc"/>
</dbReference>
<dbReference type="EMBL" id="DUGH01000156">
    <property type="protein sequence ID" value="HIH17040.1"/>
    <property type="molecule type" value="Genomic_DNA"/>
</dbReference>
<feature type="domain" description="Fido" evidence="1">
    <location>
        <begin position="1"/>
        <end position="122"/>
    </location>
</feature>
<protein>
    <submittedName>
        <fullName evidence="2">Type II toxin-antitoxin system death-on-curing family toxin</fullName>
    </submittedName>
</protein>
<dbReference type="NCBIfam" id="TIGR01550">
    <property type="entry name" value="DOC_P1"/>
    <property type="match status" value="1"/>
</dbReference>
<sequence length="130" mass="14499">MVWYPSIEKIIEFNVLSLSVVKAKRADAAKVLSRAKISVTIASCMEAEGGVFVKAAVLLKGLVQAHAFASGNRRTAFLVTKYFLVRNNQRLGVADNPENAKVLLGVRENHYSVAEIKEWIEHGKIKEFKR</sequence>
<dbReference type="Proteomes" id="UP000678237">
    <property type="component" value="Unassembled WGS sequence"/>
</dbReference>
<proteinExistence type="predicted"/>
<evidence type="ECO:0000259" key="1">
    <source>
        <dbReference type="PROSITE" id="PS51459"/>
    </source>
</evidence>
<accession>A0A7J4JJL2</accession>
<name>A0A7J4JJL2_9ARCH</name>
<evidence type="ECO:0000313" key="2">
    <source>
        <dbReference type="EMBL" id="HIH17040.1"/>
    </source>
</evidence>
<dbReference type="PANTHER" id="PTHR39426:SF1">
    <property type="entry name" value="HOMOLOGY TO DEATH-ON-CURING PROTEIN OF PHAGE P1"/>
    <property type="match status" value="1"/>
</dbReference>